<feature type="transmembrane region" description="Helical" evidence="1">
    <location>
        <begin position="29"/>
        <end position="55"/>
    </location>
</feature>
<feature type="transmembrane region" description="Helical" evidence="1">
    <location>
        <begin position="62"/>
        <end position="84"/>
    </location>
</feature>
<keyword evidence="1" id="KW-0812">Transmembrane</keyword>
<dbReference type="Pfam" id="PF07332">
    <property type="entry name" value="Phage_holin_3_6"/>
    <property type="match status" value="1"/>
</dbReference>
<dbReference type="InterPro" id="IPR009937">
    <property type="entry name" value="Phage_holin_3_6"/>
</dbReference>
<comment type="caution">
    <text evidence="2">The sequence shown here is derived from an EMBL/GenBank/DDBJ whole genome shotgun (WGS) entry which is preliminary data.</text>
</comment>
<organism evidence="2 3">
    <name type="scientific">Aliidongia dinghuensis</name>
    <dbReference type="NCBI Taxonomy" id="1867774"/>
    <lineage>
        <taxon>Bacteria</taxon>
        <taxon>Pseudomonadati</taxon>
        <taxon>Pseudomonadota</taxon>
        <taxon>Alphaproteobacteria</taxon>
        <taxon>Rhodospirillales</taxon>
        <taxon>Dongiaceae</taxon>
        <taxon>Aliidongia</taxon>
    </lineage>
</organism>
<sequence>MSGLLVAARVLLALVEREAGHRVRRAAGFGALALTGLFIGLAGLLFVLYAIMLALTPYLTPAGAAVLVGAAMILLAAIIMAVALRRPPVPSRPVERAASDLGDAAMEAGRKLGAGVELPNTVTLVLAALIAGLVAGRKL</sequence>
<gene>
    <name evidence="2" type="ORF">GCM10011611_04670</name>
</gene>
<keyword evidence="1" id="KW-0472">Membrane</keyword>
<accession>A0A8J3E1H9</accession>
<feature type="transmembrane region" description="Helical" evidence="1">
    <location>
        <begin position="118"/>
        <end position="136"/>
    </location>
</feature>
<keyword evidence="3" id="KW-1185">Reference proteome</keyword>
<dbReference type="EMBL" id="BMJQ01000001">
    <property type="protein sequence ID" value="GGF02272.1"/>
    <property type="molecule type" value="Genomic_DNA"/>
</dbReference>
<dbReference type="AlphaFoldDB" id="A0A8J3E1H9"/>
<evidence type="ECO:0000313" key="2">
    <source>
        <dbReference type="EMBL" id="GGF02272.1"/>
    </source>
</evidence>
<name>A0A8J3E1H9_9PROT</name>
<keyword evidence="1" id="KW-1133">Transmembrane helix</keyword>
<reference evidence="2" key="1">
    <citation type="journal article" date="2014" name="Int. J. Syst. Evol. Microbiol.">
        <title>Complete genome sequence of Corynebacterium casei LMG S-19264T (=DSM 44701T), isolated from a smear-ripened cheese.</title>
        <authorList>
            <consortium name="US DOE Joint Genome Institute (JGI-PGF)"/>
            <person name="Walter F."/>
            <person name="Albersmeier A."/>
            <person name="Kalinowski J."/>
            <person name="Ruckert C."/>
        </authorList>
    </citation>
    <scope>NUCLEOTIDE SEQUENCE</scope>
    <source>
        <strain evidence="2">CGMCC 1.15725</strain>
    </source>
</reference>
<dbReference type="Proteomes" id="UP000646365">
    <property type="component" value="Unassembled WGS sequence"/>
</dbReference>
<dbReference type="RefSeq" id="WP_189042019.1">
    <property type="nucleotide sequence ID" value="NZ_BMJQ01000001.1"/>
</dbReference>
<evidence type="ECO:0000313" key="3">
    <source>
        <dbReference type="Proteomes" id="UP000646365"/>
    </source>
</evidence>
<proteinExistence type="predicted"/>
<reference evidence="2" key="2">
    <citation type="submission" date="2020-09" db="EMBL/GenBank/DDBJ databases">
        <authorList>
            <person name="Sun Q."/>
            <person name="Zhou Y."/>
        </authorList>
    </citation>
    <scope>NUCLEOTIDE SEQUENCE</scope>
    <source>
        <strain evidence="2">CGMCC 1.15725</strain>
    </source>
</reference>
<protein>
    <submittedName>
        <fullName evidence="2">Uncharacterized protein</fullName>
    </submittedName>
</protein>
<evidence type="ECO:0000256" key="1">
    <source>
        <dbReference type="SAM" id="Phobius"/>
    </source>
</evidence>